<protein>
    <submittedName>
        <fullName evidence="1">Putative beta-hydroxyacyl-acyl carrier protein (ACP)-dehydratase</fullName>
    </submittedName>
</protein>
<dbReference type="Gene3D" id="3.10.129.10">
    <property type="entry name" value="Hotdog Thioesterase"/>
    <property type="match status" value="1"/>
</dbReference>
<organism evidence="1 2">
    <name type="scientific">Candidatus Gallionella acididurans</name>
    <dbReference type="NCBI Taxonomy" id="1796491"/>
    <lineage>
        <taxon>Bacteria</taxon>
        <taxon>Pseudomonadati</taxon>
        <taxon>Pseudomonadota</taxon>
        <taxon>Betaproteobacteria</taxon>
        <taxon>Nitrosomonadales</taxon>
        <taxon>Gallionellaceae</taxon>
        <taxon>Gallionella</taxon>
    </lineage>
</organism>
<comment type="caution">
    <text evidence="1">The sequence shown here is derived from an EMBL/GenBank/DDBJ whole genome shotgun (WGS) entry which is preliminary data.</text>
</comment>
<name>A0A139BWL9_9PROT</name>
<evidence type="ECO:0000313" key="1">
    <source>
        <dbReference type="EMBL" id="KXS33332.1"/>
    </source>
</evidence>
<dbReference type="Proteomes" id="UP000070578">
    <property type="component" value="Unassembled WGS sequence"/>
</dbReference>
<dbReference type="Pfam" id="PF22817">
    <property type="entry name" value="ApeP-like"/>
    <property type="match status" value="1"/>
</dbReference>
<dbReference type="InterPro" id="IPR016776">
    <property type="entry name" value="ApeP-like_dehydratase"/>
</dbReference>
<accession>A0A139BWL9</accession>
<reference evidence="1 2" key="1">
    <citation type="submission" date="2016-02" db="EMBL/GenBank/DDBJ databases">
        <authorList>
            <person name="Wen L."/>
            <person name="He K."/>
            <person name="Yang H."/>
        </authorList>
    </citation>
    <scope>NUCLEOTIDE SEQUENCE [LARGE SCALE GENOMIC DNA]</scope>
    <source>
        <strain evidence="1">ShG14-8</strain>
    </source>
</reference>
<dbReference type="SUPFAM" id="SSF54637">
    <property type="entry name" value="Thioesterase/thiol ester dehydrase-isomerase"/>
    <property type="match status" value="1"/>
</dbReference>
<evidence type="ECO:0000313" key="2">
    <source>
        <dbReference type="Proteomes" id="UP000070578"/>
    </source>
</evidence>
<gene>
    <name evidence="1" type="ORF">AWT59_0494</name>
</gene>
<dbReference type="EMBL" id="LSLI01000007">
    <property type="protein sequence ID" value="KXS33332.1"/>
    <property type="molecule type" value="Genomic_DNA"/>
</dbReference>
<dbReference type="PATRIC" id="fig|1796491.3.peg.540"/>
<dbReference type="InterPro" id="IPR029069">
    <property type="entry name" value="HotDog_dom_sf"/>
</dbReference>
<dbReference type="AlphaFoldDB" id="A0A139BWL9"/>
<sequence length="146" mass="15532">MLGRAEIQALIPHSGDMCLLTSVTSWDATHIACTAQSHRDTNNPMAHHGKLHALTGIEFAAQAMAVHGGLTGAVRQRPRAGLLVSVRDVEARVQYLSDCADDLHIAAEQLMSAGNSVTYSFRINAGAQELLSGRAMVVLDAEEALS</sequence>
<reference evidence="1 2" key="2">
    <citation type="submission" date="2016-03" db="EMBL/GenBank/DDBJ databases">
        <title>New uncultured bacterium of the family Gallionellaceae from acid mine drainage: description and reconstruction of genome based on metagenomic analysis of microbial community.</title>
        <authorList>
            <person name="Kadnikov V."/>
            <person name="Ivasenko D."/>
            <person name="Beletsky A."/>
            <person name="Mardanov A."/>
            <person name="Danilova E."/>
            <person name="Pimenov N."/>
            <person name="Karnachuk O."/>
            <person name="Ravin N."/>
        </authorList>
    </citation>
    <scope>NUCLEOTIDE SEQUENCE [LARGE SCALE GENOMIC DNA]</scope>
    <source>
        <strain evidence="1">ShG14-8</strain>
    </source>
</reference>
<proteinExistence type="predicted"/>